<name>A0A2V1DDC7_9PLEO</name>
<dbReference type="OrthoDB" id="2967395at2759"/>
<evidence type="ECO:0000313" key="3">
    <source>
        <dbReference type="Proteomes" id="UP000244855"/>
    </source>
</evidence>
<gene>
    <name evidence="2" type="ORF">DM02DRAFT_146945</name>
</gene>
<dbReference type="Proteomes" id="UP000244855">
    <property type="component" value="Unassembled WGS sequence"/>
</dbReference>
<sequence>MGILFSICSRKVFKRPEILVTDGLSDSSISIDSTRLPNRPAKISADKPFEKSDLKSAKSSPIETQHEDRAPGPRFPAELLIQVLSEVGVTNDGFLWLNCRPVSRAFKDWVEDIYYNDYIPHLQLHTLVRVAAFPAEPDDPVLQSGYHTSIHSFPDPVPTTTNVVTAKVYKRLYKASKIRHLDPSKVIFELIEPRCVQTITETNGTVTSMLTSQDIEFNDYNGNFTSSDSVSVEDLSISNSFHHFMRAASSLCGPRSDQFVGCYAVRWCKPIRPDDPNDEQTYYTRHLNKWSLRNRGIVSESMEMNDGDDGRRRRRGRIHEYHRHDASEHWSYSTLTQPAVSPAATNSSSSAWSLPSFLAAAMRKGKGKAGSRSLPIVRSEFAGGVAEGEFLEVDWRMLVGQSCCVRETHWLVDWDTGLRHARNNDEHDGGGDADVAEASGSGQTGVESAEESEPWERRRNRVRAKRLRMVFWCADGGLVGEE</sequence>
<evidence type="ECO:0000313" key="2">
    <source>
        <dbReference type="EMBL" id="PVH95603.1"/>
    </source>
</evidence>
<protein>
    <submittedName>
        <fullName evidence="2">Uncharacterized protein</fullName>
    </submittedName>
</protein>
<reference evidence="2 3" key="1">
    <citation type="journal article" date="2018" name="Sci. Rep.">
        <title>Comparative genomics provides insights into the lifestyle and reveals functional heterogeneity of dark septate endophytic fungi.</title>
        <authorList>
            <person name="Knapp D.G."/>
            <person name="Nemeth J.B."/>
            <person name="Barry K."/>
            <person name="Hainaut M."/>
            <person name="Henrissat B."/>
            <person name="Johnson J."/>
            <person name="Kuo A."/>
            <person name="Lim J.H.P."/>
            <person name="Lipzen A."/>
            <person name="Nolan M."/>
            <person name="Ohm R.A."/>
            <person name="Tamas L."/>
            <person name="Grigoriev I.V."/>
            <person name="Spatafora J.W."/>
            <person name="Nagy L.G."/>
            <person name="Kovacs G.M."/>
        </authorList>
    </citation>
    <scope>NUCLEOTIDE SEQUENCE [LARGE SCALE GENOMIC DNA]</scope>
    <source>
        <strain evidence="2 3">DSE2036</strain>
    </source>
</reference>
<accession>A0A2V1DDC7</accession>
<dbReference type="EMBL" id="KZ805490">
    <property type="protein sequence ID" value="PVH95603.1"/>
    <property type="molecule type" value="Genomic_DNA"/>
</dbReference>
<dbReference type="AlphaFoldDB" id="A0A2V1DDC7"/>
<keyword evidence="3" id="KW-1185">Reference proteome</keyword>
<evidence type="ECO:0000256" key="1">
    <source>
        <dbReference type="SAM" id="MobiDB-lite"/>
    </source>
</evidence>
<feature type="region of interest" description="Disordered" evidence="1">
    <location>
        <begin position="423"/>
        <end position="458"/>
    </location>
</feature>
<proteinExistence type="predicted"/>
<organism evidence="2 3">
    <name type="scientific">Periconia macrospinosa</name>
    <dbReference type="NCBI Taxonomy" id="97972"/>
    <lineage>
        <taxon>Eukaryota</taxon>
        <taxon>Fungi</taxon>
        <taxon>Dikarya</taxon>
        <taxon>Ascomycota</taxon>
        <taxon>Pezizomycotina</taxon>
        <taxon>Dothideomycetes</taxon>
        <taxon>Pleosporomycetidae</taxon>
        <taxon>Pleosporales</taxon>
        <taxon>Massarineae</taxon>
        <taxon>Periconiaceae</taxon>
        <taxon>Periconia</taxon>
    </lineage>
</organism>
<feature type="region of interest" description="Disordered" evidence="1">
    <location>
        <begin position="50"/>
        <end position="71"/>
    </location>
</feature>